<reference evidence="1 2" key="1">
    <citation type="submission" date="2017-10" db="EMBL/GenBank/DDBJ databases">
        <title>The draft genome sequence of Lewinella nigricans NBRC 102662.</title>
        <authorList>
            <person name="Wang K."/>
        </authorList>
    </citation>
    <scope>NUCLEOTIDE SEQUENCE [LARGE SCALE GENOMIC DNA]</scope>
    <source>
        <strain evidence="1 2">NBRC 102662</strain>
    </source>
</reference>
<proteinExistence type="predicted"/>
<dbReference type="RefSeq" id="WP_099151088.1">
    <property type="nucleotide sequence ID" value="NZ_PDUD01000021.1"/>
</dbReference>
<accession>A0A2D0NAG8</accession>
<dbReference type="OrthoDB" id="838246at2"/>
<organism evidence="1 2">
    <name type="scientific">Flavilitoribacter nigricans (strain ATCC 23147 / DSM 23189 / NBRC 102662 / NCIMB 1420 / SS-2)</name>
    <name type="common">Lewinella nigricans</name>
    <dbReference type="NCBI Taxonomy" id="1122177"/>
    <lineage>
        <taxon>Bacteria</taxon>
        <taxon>Pseudomonadati</taxon>
        <taxon>Bacteroidota</taxon>
        <taxon>Saprospiria</taxon>
        <taxon>Saprospirales</taxon>
        <taxon>Lewinellaceae</taxon>
        <taxon>Flavilitoribacter</taxon>
    </lineage>
</organism>
<dbReference type="InterPro" id="IPR023393">
    <property type="entry name" value="START-like_dom_sf"/>
</dbReference>
<evidence type="ECO:0008006" key="3">
    <source>
        <dbReference type="Google" id="ProtNLM"/>
    </source>
</evidence>
<dbReference type="Gene3D" id="3.30.530.20">
    <property type="match status" value="1"/>
</dbReference>
<dbReference type="AlphaFoldDB" id="A0A2D0NAG8"/>
<name>A0A2D0NAG8_FLAN2</name>
<gene>
    <name evidence="1" type="ORF">CRP01_16075</name>
</gene>
<protein>
    <recommendedName>
        <fullName evidence="3">Ligand-binding SRPBCC domain-containing protein</fullName>
    </recommendedName>
</protein>
<sequence>MNIQLKTPVKGDYRDVMARFDRQLFEALAPKGAKMEIVAFTGSQKGDTVHIRFVSPIQADWVSKITEHGSNEKEAWFVDEGVQLPFPLGYWKHRHLVRKLTDDTSCIIDDITFRGTNRFLSLLLYPAIYLGFYPRKKIYRRYFGAA</sequence>
<dbReference type="Proteomes" id="UP000223913">
    <property type="component" value="Unassembled WGS sequence"/>
</dbReference>
<evidence type="ECO:0000313" key="1">
    <source>
        <dbReference type="EMBL" id="PHN05512.1"/>
    </source>
</evidence>
<keyword evidence="2" id="KW-1185">Reference proteome</keyword>
<comment type="caution">
    <text evidence="1">The sequence shown here is derived from an EMBL/GenBank/DDBJ whole genome shotgun (WGS) entry which is preliminary data.</text>
</comment>
<evidence type="ECO:0000313" key="2">
    <source>
        <dbReference type="Proteomes" id="UP000223913"/>
    </source>
</evidence>
<dbReference type="EMBL" id="PDUD01000021">
    <property type="protein sequence ID" value="PHN05512.1"/>
    <property type="molecule type" value="Genomic_DNA"/>
</dbReference>